<proteinExistence type="predicted"/>
<evidence type="ECO:0000313" key="1">
    <source>
        <dbReference type="EMBL" id="GET03166.1"/>
    </source>
</evidence>
<sequence length="118" mass="14259">MYGLCKECRQPNTSKNHESEWCKPCITKHFQQNFKNWTSGNHEVDEFIQITQLIGRDPYEALEWIECDRFKNIEYLAKDGVELFINTIWKDGYIEDLDYENKQWKRITEMKVALKLFT</sequence>
<dbReference type="EMBL" id="BLAL01000319">
    <property type="protein sequence ID" value="GET03166.1"/>
    <property type="molecule type" value="Genomic_DNA"/>
</dbReference>
<evidence type="ECO:0000313" key="2">
    <source>
        <dbReference type="Proteomes" id="UP000615446"/>
    </source>
</evidence>
<dbReference type="GO" id="GO:0016301">
    <property type="term" value="F:kinase activity"/>
    <property type="evidence" value="ECO:0007669"/>
    <property type="project" value="UniProtKB-KW"/>
</dbReference>
<accession>A0A8H3MEB7</accession>
<comment type="caution">
    <text evidence="1">The sequence shown here is derived from an EMBL/GenBank/DDBJ whole genome shotgun (WGS) entry which is preliminary data.</text>
</comment>
<keyword evidence="1" id="KW-0808">Transferase</keyword>
<organism evidence="1 2">
    <name type="scientific">Rhizophagus clarus</name>
    <dbReference type="NCBI Taxonomy" id="94130"/>
    <lineage>
        <taxon>Eukaryota</taxon>
        <taxon>Fungi</taxon>
        <taxon>Fungi incertae sedis</taxon>
        <taxon>Mucoromycota</taxon>
        <taxon>Glomeromycotina</taxon>
        <taxon>Glomeromycetes</taxon>
        <taxon>Glomerales</taxon>
        <taxon>Glomeraceae</taxon>
        <taxon>Rhizophagus</taxon>
    </lineage>
</organism>
<dbReference type="AlphaFoldDB" id="A0A8H3MEB7"/>
<dbReference type="Proteomes" id="UP000615446">
    <property type="component" value="Unassembled WGS sequence"/>
</dbReference>
<keyword evidence="1" id="KW-0418">Kinase</keyword>
<gene>
    <name evidence="1" type="ORF">RCL2_002951200</name>
</gene>
<dbReference type="OrthoDB" id="2318560at2759"/>
<reference evidence="1" key="1">
    <citation type="submission" date="2019-10" db="EMBL/GenBank/DDBJ databases">
        <title>Conservation and host-specific expression of non-tandemly repeated heterogenous ribosome RNA gene in arbuscular mycorrhizal fungi.</title>
        <authorList>
            <person name="Maeda T."/>
            <person name="Kobayashi Y."/>
            <person name="Nakagawa T."/>
            <person name="Ezawa T."/>
            <person name="Yamaguchi K."/>
            <person name="Bino T."/>
            <person name="Nishimoto Y."/>
            <person name="Shigenobu S."/>
            <person name="Kawaguchi M."/>
        </authorList>
    </citation>
    <scope>NUCLEOTIDE SEQUENCE</scope>
    <source>
        <strain evidence="1">HR1</strain>
    </source>
</reference>
<protein>
    <submittedName>
        <fullName evidence="1">Kinase-like domain-containing protein</fullName>
    </submittedName>
</protein>
<name>A0A8H3MEB7_9GLOM</name>